<dbReference type="NCBIfam" id="TIGR00212">
    <property type="entry name" value="hemC"/>
    <property type="match status" value="1"/>
</dbReference>
<evidence type="ECO:0000313" key="10">
    <source>
        <dbReference type="Proteomes" id="UP001500603"/>
    </source>
</evidence>
<feature type="modified residue" description="S-(dipyrrolylmethanemethyl)cysteine" evidence="6">
    <location>
        <position position="242"/>
    </location>
</feature>
<dbReference type="PROSITE" id="PS00533">
    <property type="entry name" value="PORPHOBILINOGEN_DEAM"/>
    <property type="match status" value="1"/>
</dbReference>
<reference evidence="10" key="1">
    <citation type="journal article" date="2019" name="Int. J. Syst. Evol. Microbiol.">
        <title>The Global Catalogue of Microorganisms (GCM) 10K type strain sequencing project: providing services to taxonomists for standard genome sequencing and annotation.</title>
        <authorList>
            <consortium name="The Broad Institute Genomics Platform"/>
            <consortium name="The Broad Institute Genome Sequencing Center for Infectious Disease"/>
            <person name="Wu L."/>
            <person name="Ma J."/>
        </authorList>
    </citation>
    <scope>NUCLEOTIDE SEQUENCE [LARGE SCALE GENOMIC DNA]</scope>
    <source>
        <strain evidence="10">JCM 18298</strain>
    </source>
</reference>
<dbReference type="InterPro" id="IPR022418">
    <property type="entry name" value="Porphobilinogen_deaminase_C"/>
</dbReference>
<comment type="subunit">
    <text evidence="6">Monomer.</text>
</comment>
<proteinExistence type="inferred from homology"/>
<evidence type="ECO:0000259" key="7">
    <source>
        <dbReference type="Pfam" id="PF01379"/>
    </source>
</evidence>
<evidence type="ECO:0000256" key="1">
    <source>
        <dbReference type="ARBA" id="ARBA00002869"/>
    </source>
</evidence>
<dbReference type="Pfam" id="PF01379">
    <property type="entry name" value="Porphobil_deam"/>
    <property type="match status" value="1"/>
</dbReference>
<protein>
    <recommendedName>
        <fullName evidence="6">Porphobilinogen deaminase</fullName>
        <shortName evidence="6">PBG</shortName>
        <ecNumber evidence="6">2.5.1.61</ecNumber>
    </recommendedName>
    <alternativeName>
        <fullName evidence="6">Hydroxymethylbilane synthase</fullName>
        <shortName evidence="6">HMBS</shortName>
    </alternativeName>
    <alternativeName>
        <fullName evidence="6">Pre-uroporphyrinogen synthase</fullName>
    </alternativeName>
</protein>
<comment type="similarity">
    <text evidence="2 6">Belongs to the HMBS family.</text>
</comment>
<comment type="miscellaneous">
    <text evidence="6">The porphobilinogen subunits are added to the dipyrromethane group.</text>
</comment>
<dbReference type="PIRSF" id="PIRSF001438">
    <property type="entry name" value="4pyrrol_synth_OHMeBilane_synth"/>
    <property type="match status" value="1"/>
</dbReference>
<dbReference type="SUPFAM" id="SSF53850">
    <property type="entry name" value="Periplasmic binding protein-like II"/>
    <property type="match status" value="1"/>
</dbReference>
<dbReference type="HAMAP" id="MF_00260">
    <property type="entry name" value="Porphobil_deam"/>
    <property type="match status" value="1"/>
</dbReference>
<organism evidence="9 10">
    <name type="scientific">Nocardia callitridis</name>
    <dbReference type="NCBI Taxonomy" id="648753"/>
    <lineage>
        <taxon>Bacteria</taxon>
        <taxon>Bacillati</taxon>
        <taxon>Actinomycetota</taxon>
        <taxon>Actinomycetes</taxon>
        <taxon>Mycobacteriales</taxon>
        <taxon>Nocardiaceae</taxon>
        <taxon>Nocardia</taxon>
    </lineage>
</organism>
<dbReference type="PANTHER" id="PTHR11557:SF0">
    <property type="entry name" value="PORPHOBILINOGEN DEAMINASE"/>
    <property type="match status" value="1"/>
</dbReference>
<keyword evidence="4 6" id="KW-0627">Porphyrin biosynthesis</keyword>
<feature type="domain" description="Porphobilinogen deaminase N-terminal" evidence="7">
    <location>
        <begin position="7"/>
        <end position="213"/>
    </location>
</feature>
<dbReference type="PANTHER" id="PTHR11557">
    <property type="entry name" value="PORPHOBILINOGEN DEAMINASE"/>
    <property type="match status" value="1"/>
</dbReference>
<dbReference type="EMBL" id="BAABJM010000002">
    <property type="protein sequence ID" value="GAA5049194.1"/>
    <property type="molecule type" value="Genomic_DNA"/>
</dbReference>
<comment type="function">
    <text evidence="1 6">Tetrapolymerization of the monopyrrole PBG into the hydroxymethylbilane pre-uroporphyrinogen in several discrete steps.</text>
</comment>
<dbReference type="Gene3D" id="3.30.160.40">
    <property type="entry name" value="Porphobilinogen deaminase, C-terminal domain"/>
    <property type="match status" value="1"/>
</dbReference>
<dbReference type="PRINTS" id="PR00151">
    <property type="entry name" value="PORPHBDMNASE"/>
</dbReference>
<dbReference type="Gene3D" id="3.40.190.10">
    <property type="entry name" value="Periplasmic binding protein-like II"/>
    <property type="match status" value="2"/>
</dbReference>
<comment type="caution">
    <text evidence="9">The sequence shown here is derived from an EMBL/GenBank/DDBJ whole genome shotgun (WGS) entry which is preliminary data.</text>
</comment>
<dbReference type="InterPro" id="IPR022419">
    <property type="entry name" value="Porphobilin_deaminase_cofac_BS"/>
</dbReference>
<comment type="cofactor">
    <cofactor evidence="6">
        <name>dipyrromethane</name>
        <dbReference type="ChEBI" id="CHEBI:60342"/>
    </cofactor>
    <text evidence="6">Binds 1 dipyrromethane group covalently.</text>
</comment>
<dbReference type="InterPro" id="IPR036803">
    <property type="entry name" value="Porphobilinogen_deaminase_C_sf"/>
</dbReference>
<dbReference type="RefSeq" id="WP_345494747.1">
    <property type="nucleotide sequence ID" value="NZ_BAABJM010000002.1"/>
</dbReference>
<comment type="catalytic activity">
    <reaction evidence="5 6">
        <text>4 porphobilinogen + H2O = hydroxymethylbilane + 4 NH4(+)</text>
        <dbReference type="Rhea" id="RHEA:13185"/>
        <dbReference type="ChEBI" id="CHEBI:15377"/>
        <dbReference type="ChEBI" id="CHEBI:28938"/>
        <dbReference type="ChEBI" id="CHEBI:57845"/>
        <dbReference type="ChEBI" id="CHEBI:58126"/>
        <dbReference type="EC" id="2.5.1.61"/>
    </reaction>
</comment>
<gene>
    <name evidence="9" type="primary">hemC_1</name>
    <name evidence="6" type="synonym">hemC</name>
    <name evidence="9" type="ORF">GCM10023318_17770</name>
</gene>
<dbReference type="EC" id="2.5.1.61" evidence="6"/>
<evidence type="ECO:0000259" key="8">
    <source>
        <dbReference type="Pfam" id="PF03900"/>
    </source>
</evidence>
<evidence type="ECO:0000313" key="9">
    <source>
        <dbReference type="EMBL" id="GAA5049194.1"/>
    </source>
</evidence>
<dbReference type="InterPro" id="IPR000860">
    <property type="entry name" value="HemC"/>
</dbReference>
<dbReference type="InterPro" id="IPR022417">
    <property type="entry name" value="Porphobilin_deaminase_N"/>
</dbReference>
<evidence type="ECO:0000256" key="2">
    <source>
        <dbReference type="ARBA" id="ARBA00005638"/>
    </source>
</evidence>
<evidence type="ECO:0000256" key="3">
    <source>
        <dbReference type="ARBA" id="ARBA00022679"/>
    </source>
</evidence>
<dbReference type="Proteomes" id="UP001500603">
    <property type="component" value="Unassembled WGS sequence"/>
</dbReference>
<keyword evidence="3 6" id="KW-0808">Transferase</keyword>
<keyword evidence="10" id="KW-1185">Reference proteome</keyword>
<dbReference type="Pfam" id="PF03900">
    <property type="entry name" value="Porphobil_deamC"/>
    <property type="match status" value="1"/>
</dbReference>
<evidence type="ECO:0000256" key="6">
    <source>
        <dbReference type="HAMAP-Rule" id="MF_00260"/>
    </source>
</evidence>
<evidence type="ECO:0000256" key="5">
    <source>
        <dbReference type="ARBA" id="ARBA00048169"/>
    </source>
</evidence>
<dbReference type="SUPFAM" id="SSF54782">
    <property type="entry name" value="Porphobilinogen deaminase (hydroxymethylbilane synthase), C-terminal domain"/>
    <property type="match status" value="1"/>
</dbReference>
<evidence type="ECO:0000256" key="4">
    <source>
        <dbReference type="ARBA" id="ARBA00023244"/>
    </source>
</evidence>
<accession>A0ABP9K2V2</accession>
<sequence>MSRARTIRIATRSSPMAVAQAEQVSASLTALGVDNELVKVTTAGDRWMGDLAKLGGKGAFVKEIDHALLTDQADLAVHCLKDIPGDVPVPEGIAFAGYLARDDVHDAIITGTGAPLAELPEGSVVGTSSVRRSAQLRLHYPHLRVKPLRGNVNTRLERLAEGHVDVLIAAVSGLYRVGQQHRITETLDLETMCPPIGAGIILLACRDTDTQLRELGAQLDDAETHRHADAERAMLHALQGHCNSPIAGVATTERTGRLTLRGKVFNADGTRWLDAHHWGVPEDPQALGFFVGADLLRQGARAIIESTAH</sequence>
<feature type="domain" description="Porphobilinogen deaminase C-terminal" evidence="8">
    <location>
        <begin position="229"/>
        <end position="296"/>
    </location>
</feature>
<name>A0ABP9K2V2_9NOCA</name>